<organism evidence="4 5">
    <name type="scientific">Shewanella mangrovisoli</name>
    <dbReference type="NCBI Taxonomy" id="2864211"/>
    <lineage>
        <taxon>Bacteria</taxon>
        <taxon>Pseudomonadati</taxon>
        <taxon>Pseudomonadota</taxon>
        <taxon>Gammaproteobacteria</taxon>
        <taxon>Alteromonadales</taxon>
        <taxon>Shewanellaceae</taxon>
        <taxon>Shewanella</taxon>
    </lineage>
</organism>
<reference evidence="4 5" key="1">
    <citation type="submission" date="2024-09" db="EMBL/GenBank/DDBJ databases">
        <authorList>
            <person name="Zhang Y."/>
        </authorList>
    </citation>
    <scope>NUCLEOTIDE SEQUENCE [LARGE SCALE GENOMIC DNA]</scope>
    <source>
        <strain evidence="4 5">ZJ318</strain>
    </source>
</reference>
<dbReference type="NCBIfam" id="TIGR01644">
    <property type="entry name" value="phage_P2_V"/>
    <property type="match status" value="1"/>
</dbReference>
<evidence type="ECO:0000259" key="3">
    <source>
        <dbReference type="Pfam" id="PF04717"/>
    </source>
</evidence>
<gene>
    <name evidence="4" type="ORF">ACE02W_07215</name>
</gene>
<name>A0ABV4VH14_9GAMM</name>
<dbReference type="InterPro" id="IPR037026">
    <property type="entry name" value="Vgr_OB-fold_dom_sf"/>
</dbReference>
<dbReference type="EMBL" id="JBHFGU010000002">
    <property type="protein sequence ID" value="MFB2619584.1"/>
    <property type="molecule type" value="Genomic_DNA"/>
</dbReference>
<feature type="region of interest" description="Disordered" evidence="2">
    <location>
        <begin position="177"/>
        <end position="201"/>
    </location>
</feature>
<evidence type="ECO:0000256" key="1">
    <source>
        <dbReference type="SAM" id="Coils"/>
    </source>
</evidence>
<dbReference type="Gene3D" id="2.40.50.230">
    <property type="entry name" value="Gp5 N-terminal domain"/>
    <property type="match status" value="1"/>
</dbReference>
<dbReference type="InterPro" id="IPR006531">
    <property type="entry name" value="Gp5/Vgr_OB"/>
</dbReference>
<proteinExistence type="predicted"/>
<dbReference type="InterPro" id="IPR013046">
    <property type="entry name" value="GpV/Gp45"/>
</dbReference>
<evidence type="ECO:0000313" key="5">
    <source>
        <dbReference type="Proteomes" id="UP001576708"/>
    </source>
</evidence>
<feature type="coiled-coil region" evidence="1">
    <location>
        <begin position="13"/>
        <end position="40"/>
    </location>
</feature>
<keyword evidence="5" id="KW-1185">Reference proteome</keyword>
<comment type="caution">
    <text evidence="4">The sequence shown here is derived from an EMBL/GenBank/DDBJ whole genome shotgun (WGS) entry which is preliminary data.</text>
</comment>
<accession>A0ABV4VH14</accession>
<dbReference type="RefSeq" id="WP_342201196.1">
    <property type="nucleotide sequence ID" value="NZ_JBCATE010000002.1"/>
</dbReference>
<dbReference type="Pfam" id="PF04717">
    <property type="entry name" value="Phage_base_V"/>
    <property type="match status" value="1"/>
</dbReference>
<protein>
    <submittedName>
        <fullName evidence="4">Phage baseplate assembly protein V</fullName>
    </submittedName>
</protein>
<dbReference type="Proteomes" id="UP001576708">
    <property type="component" value="Unassembled WGS sequence"/>
</dbReference>
<evidence type="ECO:0000256" key="2">
    <source>
        <dbReference type="SAM" id="MobiDB-lite"/>
    </source>
</evidence>
<feature type="compositionally biased region" description="Polar residues" evidence="2">
    <location>
        <begin position="186"/>
        <end position="201"/>
    </location>
</feature>
<keyword evidence="1" id="KW-0175">Coiled coil</keyword>
<feature type="domain" description="Gp5/Type VI secretion system Vgr protein OB-fold" evidence="3">
    <location>
        <begin position="39"/>
        <end position="98"/>
    </location>
</feature>
<sequence length="201" mass="22423">MRQMLELLVREMLGPYLERIEELSTEVEELRRRQQLMIRLGVVSEVHGSNQLVKVKHGDLTTPFIKWFAQSAGRVSHYRCPTNGEQALILNFGGGNTGAQSIALVGIDSTQFPFPADNPKQVVTAYGDKCAEIWDMDAGTLTLKALEKITLDTKMVYATKDVKADGEVSDHTRTMQADRDIYNGHQHPNGTPKTGVPEQQQ</sequence>
<evidence type="ECO:0000313" key="4">
    <source>
        <dbReference type="EMBL" id="MFB2619584.1"/>
    </source>
</evidence>